<accession>A0A326RMV3</accession>
<proteinExistence type="predicted"/>
<dbReference type="Proteomes" id="UP000248917">
    <property type="component" value="Unassembled WGS sequence"/>
</dbReference>
<feature type="transmembrane region" description="Helical" evidence="1">
    <location>
        <begin position="101"/>
        <end position="120"/>
    </location>
</feature>
<dbReference type="Pfam" id="PF13795">
    <property type="entry name" value="HupE_UreJ_2"/>
    <property type="match status" value="1"/>
</dbReference>
<keyword evidence="1" id="KW-1133">Transmembrane helix</keyword>
<comment type="caution">
    <text evidence="2">The sequence shown here is derived from an EMBL/GenBank/DDBJ whole genome shotgun (WGS) entry which is preliminary data.</text>
</comment>
<feature type="transmembrane region" description="Helical" evidence="1">
    <location>
        <begin position="20"/>
        <end position="36"/>
    </location>
</feature>
<dbReference type="EMBL" id="QKTX01000011">
    <property type="protein sequence ID" value="PZV80838.1"/>
    <property type="molecule type" value="Genomic_DNA"/>
</dbReference>
<keyword evidence="1" id="KW-0812">Transmembrane</keyword>
<gene>
    <name evidence="2" type="ORF">CLV31_1114</name>
</gene>
<sequence>MTSFELYFKLGLQHILDLQGFDHILFVLALCAVYVVRDWAKILILVTAFTIGHSLTLALATFNVIQVRSDLIEFLIPVTIAITAVLTLFKPKPSSGKGIQLNYFLALFFGLIHGLGFSNYLRSLMGKEASIWQPLLAFNIGLEVGQIVIVAAFLLVTSLVHLMGMNRKEWTLIVSAFVLGIACMLMLETKFW</sequence>
<dbReference type="OrthoDB" id="9808870at2"/>
<feature type="transmembrane region" description="Helical" evidence="1">
    <location>
        <begin position="71"/>
        <end position="89"/>
    </location>
</feature>
<dbReference type="AlphaFoldDB" id="A0A326RMV3"/>
<keyword evidence="1" id="KW-0472">Membrane</keyword>
<evidence type="ECO:0000313" key="3">
    <source>
        <dbReference type="Proteomes" id="UP000248917"/>
    </source>
</evidence>
<evidence type="ECO:0000313" key="2">
    <source>
        <dbReference type="EMBL" id="PZV80838.1"/>
    </source>
</evidence>
<name>A0A326RMV3_9BACT</name>
<protein>
    <submittedName>
        <fullName evidence="2">HupE/UreJ protein</fullName>
    </submittedName>
</protein>
<dbReference type="InterPro" id="IPR032809">
    <property type="entry name" value="Put_HupE_UreJ"/>
</dbReference>
<feature type="transmembrane region" description="Helical" evidence="1">
    <location>
        <begin position="140"/>
        <end position="163"/>
    </location>
</feature>
<evidence type="ECO:0000256" key="1">
    <source>
        <dbReference type="SAM" id="Phobius"/>
    </source>
</evidence>
<reference evidence="2 3" key="1">
    <citation type="submission" date="2018-06" db="EMBL/GenBank/DDBJ databases">
        <title>Genomic Encyclopedia of Archaeal and Bacterial Type Strains, Phase II (KMG-II): from individual species to whole genera.</title>
        <authorList>
            <person name="Goeker M."/>
        </authorList>
    </citation>
    <scope>NUCLEOTIDE SEQUENCE [LARGE SCALE GENOMIC DNA]</scope>
    <source>
        <strain evidence="2 3">T4</strain>
    </source>
</reference>
<feature type="transmembrane region" description="Helical" evidence="1">
    <location>
        <begin position="170"/>
        <end position="187"/>
    </location>
</feature>
<keyword evidence="3" id="KW-1185">Reference proteome</keyword>
<organism evidence="2 3">
    <name type="scientific">Algoriphagus aquaeductus</name>
    <dbReference type="NCBI Taxonomy" id="475299"/>
    <lineage>
        <taxon>Bacteria</taxon>
        <taxon>Pseudomonadati</taxon>
        <taxon>Bacteroidota</taxon>
        <taxon>Cytophagia</taxon>
        <taxon>Cytophagales</taxon>
        <taxon>Cyclobacteriaceae</taxon>
        <taxon>Algoriphagus</taxon>
    </lineage>
</organism>
<feature type="transmembrane region" description="Helical" evidence="1">
    <location>
        <begin position="43"/>
        <end position="65"/>
    </location>
</feature>
<dbReference type="RefSeq" id="WP_111393630.1">
    <property type="nucleotide sequence ID" value="NZ_QKTX01000011.1"/>
</dbReference>